<evidence type="ECO:0000313" key="2">
    <source>
        <dbReference type="Proteomes" id="UP001605036"/>
    </source>
</evidence>
<organism evidence="1 2">
    <name type="scientific">Riccia fluitans</name>
    <dbReference type="NCBI Taxonomy" id="41844"/>
    <lineage>
        <taxon>Eukaryota</taxon>
        <taxon>Viridiplantae</taxon>
        <taxon>Streptophyta</taxon>
        <taxon>Embryophyta</taxon>
        <taxon>Marchantiophyta</taxon>
        <taxon>Marchantiopsida</taxon>
        <taxon>Marchantiidae</taxon>
        <taxon>Marchantiales</taxon>
        <taxon>Ricciaceae</taxon>
        <taxon>Riccia</taxon>
    </lineage>
</organism>
<keyword evidence="2" id="KW-1185">Reference proteome</keyword>
<accession>A0ABD1XF45</accession>
<dbReference type="AlphaFoldDB" id="A0ABD1XF45"/>
<dbReference type="Proteomes" id="UP001605036">
    <property type="component" value="Unassembled WGS sequence"/>
</dbReference>
<comment type="caution">
    <text evidence="1">The sequence shown here is derived from an EMBL/GenBank/DDBJ whole genome shotgun (WGS) entry which is preliminary data.</text>
</comment>
<reference evidence="1 2" key="1">
    <citation type="submission" date="2024-09" db="EMBL/GenBank/DDBJ databases">
        <title>Chromosome-scale assembly of Riccia fluitans.</title>
        <authorList>
            <person name="Paukszto L."/>
            <person name="Sawicki J."/>
            <person name="Karawczyk K."/>
            <person name="Piernik-Szablinska J."/>
            <person name="Szczecinska M."/>
            <person name="Mazdziarz M."/>
        </authorList>
    </citation>
    <scope>NUCLEOTIDE SEQUENCE [LARGE SCALE GENOMIC DNA]</scope>
    <source>
        <strain evidence="1">Rf_01</strain>
        <tissue evidence="1">Aerial parts of the thallus</tissue>
    </source>
</reference>
<name>A0ABD1XF45_9MARC</name>
<dbReference type="EMBL" id="JBHFFA010000008">
    <property type="protein sequence ID" value="KAL2607565.1"/>
    <property type="molecule type" value="Genomic_DNA"/>
</dbReference>
<protein>
    <submittedName>
        <fullName evidence="1">Uncharacterized protein</fullName>
    </submittedName>
</protein>
<sequence length="90" mass="9543">MQGAEAAKKTTNGVGVSALERVSGPPLPLCTFVCGASLSGVMCITQAEWKLTRVLVLEGVDGFLPNRLVVDVRGESIFRWASTLLPQQAV</sequence>
<gene>
    <name evidence="1" type="ORF">R1flu_026138</name>
</gene>
<proteinExistence type="predicted"/>
<evidence type="ECO:0000313" key="1">
    <source>
        <dbReference type="EMBL" id="KAL2607565.1"/>
    </source>
</evidence>